<dbReference type="Pfam" id="PF14322">
    <property type="entry name" value="SusD-like_3"/>
    <property type="match status" value="1"/>
</dbReference>
<keyword evidence="3" id="KW-0732">Signal</keyword>
<keyword evidence="5" id="KW-0998">Cell outer membrane</keyword>
<comment type="subcellular location">
    <subcellularLocation>
        <location evidence="1">Cell outer membrane</location>
    </subcellularLocation>
</comment>
<dbReference type="Proteomes" id="UP000422221">
    <property type="component" value="Unassembled WGS sequence"/>
</dbReference>
<dbReference type="GO" id="GO:0009279">
    <property type="term" value="C:cell outer membrane"/>
    <property type="evidence" value="ECO:0007669"/>
    <property type="project" value="UniProtKB-SubCell"/>
</dbReference>
<dbReference type="AlphaFoldDB" id="A0A7J4XNC6"/>
<dbReference type="Pfam" id="PF07980">
    <property type="entry name" value="SusD_RagB"/>
    <property type="match status" value="1"/>
</dbReference>
<comment type="caution">
    <text evidence="8">The sequence shown here is derived from an EMBL/GenBank/DDBJ whole genome shotgun (WGS) entry which is preliminary data.</text>
</comment>
<comment type="similarity">
    <text evidence="2">Belongs to the SusD family.</text>
</comment>
<reference evidence="8 9" key="1">
    <citation type="journal article" date="2019" name="Nat. Med.">
        <title>A library of human gut bacterial isolates paired with longitudinal multiomics data enables mechanistic microbiome research.</title>
        <authorList>
            <person name="Poyet M."/>
            <person name="Groussin M."/>
            <person name="Gibbons S.M."/>
            <person name="Avila-Pacheco J."/>
            <person name="Jiang X."/>
            <person name="Kearney S.M."/>
            <person name="Perrotta A.R."/>
            <person name="Berdy B."/>
            <person name="Zhao S."/>
            <person name="Lieberman T.D."/>
            <person name="Swanson P.K."/>
            <person name="Smith M."/>
            <person name="Roesemann S."/>
            <person name="Alexander J.E."/>
            <person name="Rich S.A."/>
            <person name="Livny J."/>
            <person name="Vlamakis H."/>
            <person name="Clish C."/>
            <person name="Bullock K."/>
            <person name="Deik A."/>
            <person name="Scott J."/>
            <person name="Pierce K.A."/>
            <person name="Xavier R.J."/>
            <person name="Alm E.J."/>
        </authorList>
    </citation>
    <scope>NUCLEOTIDE SEQUENCE [LARGE SCALE GENOMIC DNA]</scope>
    <source>
        <strain evidence="8 9">BIOML-A10</strain>
    </source>
</reference>
<protein>
    <submittedName>
        <fullName evidence="8">RagB/SusD family nutrient uptake outer membrane protein</fullName>
    </submittedName>
</protein>
<name>A0A7J4XNC6_9BACE</name>
<organism evidence="8 9">
    <name type="scientific">Bacteroides salyersiae</name>
    <dbReference type="NCBI Taxonomy" id="291644"/>
    <lineage>
        <taxon>Bacteria</taxon>
        <taxon>Pseudomonadati</taxon>
        <taxon>Bacteroidota</taxon>
        <taxon>Bacteroidia</taxon>
        <taxon>Bacteroidales</taxon>
        <taxon>Bacteroidaceae</taxon>
        <taxon>Bacteroides</taxon>
    </lineage>
</organism>
<feature type="domain" description="RagB/SusD" evidence="6">
    <location>
        <begin position="274"/>
        <end position="478"/>
    </location>
</feature>
<feature type="domain" description="SusD-like N-terminal" evidence="7">
    <location>
        <begin position="32"/>
        <end position="229"/>
    </location>
</feature>
<gene>
    <name evidence="8" type="ORF">F3F73_03635</name>
</gene>
<evidence type="ECO:0000256" key="1">
    <source>
        <dbReference type="ARBA" id="ARBA00004442"/>
    </source>
</evidence>
<evidence type="ECO:0000256" key="4">
    <source>
        <dbReference type="ARBA" id="ARBA00023136"/>
    </source>
</evidence>
<dbReference type="RefSeq" id="WP_055293791.1">
    <property type="nucleotide sequence ID" value="NZ_CAXSTI010000007.1"/>
</dbReference>
<dbReference type="InterPro" id="IPR011990">
    <property type="entry name" value="TPR-like_helical_dom_sf"/>
</dbReference>
<proteinExistence type="inferred from homology"/>
<evidence type="ECO:0000256" key="3">
    <source>
        <dbReference type="ARBA" id="ARBA00022729"/>
    </source>
</evidence>
<accession>A0A7J4XNC6</accession>
<dbReference type="EMBL" id="VWMK01000002">
    <property type="protein sequence ID" value="KAA3769521.1"/>
    <property type="molecule type" value="Genomic_DNA"/>
</dbReference>
<sequence length="506" mass="58458">MKKHIYIAFLFCIVSLTGCDNFLTVESPDFSTDKFWRDSVDVESGLSAAYGQLDNRAGSYNFAEIKFVVETFREDIMNIGADVNNYPEWGPMYDFTYNNESSRIKEYWMNCYNGINYTNNVLFGIRKVQSGNNPMSTAKCNSVQGEALFLRAYYHMKLLLNWEKIVIRNEYLTTEVEVHKALSSREDGWDFVCSELSDAAKILPQTRPSLEAGRVTNGTAYAYLGWAYLTRAYEVPDKKAEYLEKAAGALDQVKGYSLEKDFLSMFNGTNKNCKESIFEIQFTGNTSDGAFHQHVLHYWVAAPVLRGWDEIRPSQMILDEFRKEGRVATTGNLDSRAYATMFFNDPYFNDGEGRIYGFEYSDLFDENDEINRCFRKYMPDDMQKLKQSYTSTNVPLMRYANVLLMQAEIHNEQGHPELAAPLINDIRKVHGDMPEISGDSYDFIKAQIEHERLMEFALENYRFYDLRRWGKLDEALHAAGRVNFHSEKHAFLPIPLMEIQSNNNID</sequence>
<evidence type="ECO:0000259" key="6">
    <source>
        <dbReference type="Pfam" id="PF07980"/>
    </source>
</evidence>
<evidence type="ECO:0000259" key="7">
    <source>
        <dbReference type="Pfam" id="PF14322"/>
    </source>
</evidence>
<evidence type="ECO:0000256" key="2">
    <source>
        <dbReference type="ARBA" id="ARBA00006275"/>
    </source>
</evidence>
<evidence type="ECO:0000256" key="5">
    <source>
        <dbReference type="ARBA" id="ARBA00023237"/>
    </source>
</evidence>
<keyword evidence="4" id="KW-0472">Membrane</keyword>
<dbReference type="SUPFAM" id="SSF48452">
    <property type="entry name" value="TPR-like"/>
    <property type="match status" value="1"/>
</dbReference>
<dbReference type="Gene3D" id="1.25.40.390">
    <property type="match status" value="1"/>
</dbReference>
<dbReference type="InterPro" id="IPR033985">
    <property type="entry name" value="SusD-like_N"/>
</dbReference>
<dbReference type="GeneID" id="93114862"/>
<dbReference type="PROSITE" id="PS51257">
    <property type="entry name" value="PROKAR_LIPOPROTEIN"/>
    <property type="match status" value="1"/>
</dbReference>
<evidence type="ECO:0000313" key="9">
    <source>
        <dbReference type="Proteomes" id="UP000422221"/>
    </source>
</evidence>
<dbReference type="InterPro" id="IPR012944">
    <property type="entry name" value="SusD_RagB_dom"/>
</dbReference>
<evidence type="ECO:0000313" key="8">
    <source>
        <dbReference type="EMBL" id="KAA3769521.1"/>
    </source>
</evidence>